<dbReference type="PANTHER" id="PTHR10314">
    <property type="entry name" value="CYSTATHIONINE BETA-SYNTHASE"/>
    <property type="match status" value="1"/>
</dbReference>
<keyword evidence="11 25" id="KW-0028">Amino-acid biosynthesis</keyword>
<evidence type="ECO:0000256" key="10">
    <source>
        <dbReference type="ARBA" id="ARBA00022553"/>
    </source>
</evidence>
<dbReference type="PROSITE" id="PS00901">
    <property type="entry name" value="CYS_SYNTHASE"/>
    <property type="match status" value="1"/>
</dbReference>
<keyword evidence="14" id="KW-0832">Ubl conjugation</keyword>
<dbReference type="Ensembl" id="ENSOMYT00000002972.2">
    <property type="protein sequence ID" value="ENSOMYP00000002659.2"/>
    <property type="gene ID" value="ENSOMYG00000001085.2"/>
</dbReference>
<evidence type="ECO:0000256" key="18">
    <source>
        <dbReference type="ARBA" id="ARBA00023192"/>
    </source>
</evidence>
<dbReference type="CDD" id="cd01561">
    <property type="entry name" value="CBS_like"/>
    <property type="match status" value="1"/>
</dbReference>
<evidence type="ECO:0000256" key="20">
    <source>
        <dbReference type="ARBA" id="ARBA00023242"/>
    </source>
</evidence>
<dbReference type="GO" id="GO:0046872">
    <property type="term" value="F:metal ion binding"/>
    <property type="evidence" value="ECO:0007669"/>
    <property type="project" value="UniProtKB-KW"/>
</dbReference>
<evidence type="ECO:0000256" key="13">
    <source>
        <dbReference type="ARBA" id="ARBA00022723"/>
    </source>
</evidence>
<evidence type="ECO:0000256" key="19">
    <source>
        <dbReference type="ARBA" id="ARBA00023239"/>
    </source>
</evidence>
<name>A0A8C7LQI3_ONCMY</name>
<dbReference type="NCBIfam" id="TIGR01137">
    <property type="entry name" value="cysta_beta"/>
    <property type="match status" value="1"/>
</dbReference>
<comment type="subunit">
    <text evidence="6">Homotetramer.</text>
</comment>
<comment type="pathway">
    <text evidence="4">Amino-acid biosynthesis; L-cysteine biosynthesis; L-cysteine from L-homocysteine and L-serine: step 1/2.</text>
</comment>
<dbReference type="EC" id="4.2.1.22" evidence="7 25"/>
<comment type="subcellular location">
    <subcellularLocation>
        <location evidence="3">Cytoplasm</location>
    </subcellularLocation>
    <subcellularLocation>
        <location evidence="2">Nucleus</location>
    </subcellularLocation>
</comment>
<dbReference type="GeneTree" id="ENSGT00510000047027"/>
<keyword evidence="13" id="KW-0479">Metal-binding</keyword>
<dbReference type="PROSITE" id="PS51371">
    <property type="entry name" value="CBS"/>
    <property type="match status" value="1"/>
</dbReference>
<dbReference type="InterPro" id="IPR036052">
    <property type="entry name" value="TrpB-like_PALP_sf"/>
</dbReference>
<dbReference type="CDD" id="cd04608">
    <property type="entry name" value="CBS_pair_CBS"/>
    <property type="match status" value="1"/>
</dbReference>
<evidence type="ECO:0000256" key="6">
    <source>
        <dbReference type="ARBA" id="ARBA00011881"/>
    </source>
</evidence>
<keyword evidence="10" id="KW-0597">Phosphoprotein</keyword>
<evidence type="ECO:0000256" key="12">
    <source>
        <dbReference type="ARBA" id="ARBA00022617"/>
    </source>
</evidence>
<comment type="cofactor">
    <cofactor evidence="1 25">
        <name>pyridoxal 5'-phosphate</name>
        <dbReference type="ChEBI" id="CHEBI:597326"/>
    </cofactor>
</comment>
<evidence type="ECO:0000313" key="28">
    <source>
        <dbReference type="Proteomes" id="UP000694395"/>
    </source>
</evidence>
<dbReference type="GO" id="GO:0004122">
    <property type="term" value="F:cystathionine beta-synthase activity"/>
    <property type="evidence" value="ECO:0007669"/>
    <property type="project" value="UniProtKB-UniRule"/>
</dbReference>
<dbReference type="GO" id="GO:0019343">
    <property type="term" value="P:cysteine biosynthetic process via cystathionine"/>
    <property type="evidence" value="ECO:0007669"/>
    <property type="project" value="UniProtKB-UniRule"/>
</dbReference>
<feature type="domain" description="CBS" evidence="26">
    <location>
        <begin position="461"/>
        <end position="520"/>
    </location>
</feature>
<keyword evidence="20" id="KW-0539">Nucleus</keyword>
<proteinExistence type="inferred from homology"/>
<comment type="similarity">
    <text evidence="5 25">Belongs to the cysteine synthase/cystathionine beta-synthase family.</text>
</comment>
<sequence>MPSVPSSIDSVRPVSSVCPHAAMLHNNATKANGDATILNGGSKVNGEAMENLGLFTMNELAQVNGEEGENDLGNTVAGTEERQWIRPDLPSRCTWKLGMSSAESPHCHSTKTKASPRILPNILRRIGDTPLVRMNKIPKAFGLKCELLAKCEFFNAGGSVKDRISLRMVEDAERAGILKPGDTIIEPTSGNTDEHGEGETGVCVSSMRWNVTKCNLILCSQVDVLRALGAEIVRTPTAARFDSPESHVGVAWRLKNEIPNSHILDQYRNASNPLAHYDTTAEEILEQCDGKVDMLVAGAGTGGTITGIARKLKERCPNIKIVGVDPEGSILAEPEELNMTDKTQYEVEGIGYDFIPTVLDRSVIDKWYKSNDEESFAMSRMLIREEGLLCGGSSGTAMAAAVKMSTELKEGQRCVVILPDSIRNYMSKFLSDNWMCDKGFLTPNDLMVSKSWWWNLTLQSLNLCAPITVLPSVNIKKTIKILKEKAFDQAPVVDESGMILGMVTLGNMLSSVLAGKVKASDPVSKVLYKQFKQVRLTDNLGKLSRILETDHFALVVHEQIQFMADGSSCLRQMVFGVVTSIDLLNYITTRERRGGARERTMSECSMTSECSLTDEP</sequence>
<dbReference type="SUPFAM" id="SSF53686">
    <property type="entry name" value="Tryptophan synthase beta subunit-like PLP-dependent enzymes"/>
    <property type="match status" value="1"/>
</dbReference>
<dbReference type="Gene3D" id="3.10.580.10">
    <property type="entry name" value="CBS-domain"/>
    <property type="match status" value="1"/>
</dbReference>
<dbReference type="FunFam" id="3.40.50.1100:FF:000003">
    <property type="entry name" value="Cystathionine beta-synthase"/>
    <property type="match status" value="1"/>
</dbReference>
<evidence type="ECO:0000313" key="27">
    <source>
        <dbReference type="Ensembl" id="ENSOMYP00000002659.2"/>
    </source>
</evidence>
<dbReference type="InterPro" id="IPR001216">
    <property type="entry name" value="P-phosphate_BS"/>
</dbReference>
<dbReference type="GO" id="GO:0005737">
    <property type="term" value="C:cytoplasm"/>
    <property type="evidence" value="ECO:0007669"/>
    <property type="project" value="UniProtKB-SubCell"/>
</dbReference>
<evidence type="ECO:0000256" key="24">
    <source>
        <dbReference type="PROSITE-ProRule" id="PRU00703"/>
    </source>
</evidence>
<dbReference type="InterPro" id="IPR050214">
    <property type="entry name" value="Cys_Synth/Cystath_Beta-Synth"/>
</dbReference>
<evidence type="ECO:0000256" key="3">
    <source>
        <dbReference type="ARBA" id="ARBA00004496"/>
    </source>
</evidence>
<accession>A0A8C7LQI3</accession>
<evidence type="ECO:0000256" key="15">
    <source>
        <dbReference type="ARBA" id="ARBA00022898"/>
    </source>
</evidence>
<dbReference type="InterPro" id="IPR046342">
    <property type="entry name" value="CBS_dom_sf"/>
</dbReference>
<keyword evidence="12" id="KW-0349">Heme</keyword>
<dbReference type="UniPathway" id="UPA00136">
    <property type="reaction ID" value="UER00201"/>
</dbReference>
<dbReference type="InterPro" id="IPR005857">
    <property type="entry name" value="Cysta_beta_synth"/>
</dbReference>
<organism evidence="27 28">
    <name type="scientific">Oncorhynchus mykiss</name>
    <name type="common">Rainbow trout</name>
    <name type="synonym">Salmo gairdneri</name>
    <dbReference type="NCBI Taxonomy" id="8022"/>
    <lineage>
        <taxon>Eukaryota</taxon>
        <taxon>Metazoa</taxon>
        <taxon>Chordata</taxon>
        <taxon>Craniata</taxon>
        <taxon>Vertebrata</taxon>
        <taxon>Euteleostomi</taxon>
        <taxon>Actinopterygii</taxon>
        <taxon>Neopterygii</taxon>
        <taxon>Teleostei</taxon>
        <taxon>Protacanthopterygii</taxon>
        <taxon>Salmoniformes</taxon>
        <taxon>Salmonidae</taxon>
        <taxon>Salmoninae</taxon>
        <taxon>Oncorhynchus</taxon>
    </lineage>
</organism>
<keyword evidence="9" id="KW-1017">Isopeptide bond</keyword>
<evidence type="ECO:0000256" key="25">
    <source>
        <dbReference type="RuleBase" id="RU361204"/>
    </source>
</evidence>
<reference evidence="27" key="2">
    <citation type="submission" date="2025-08" db="UniProtKB">
        <authorList>
            <consortium name="Ensembl"/>
        </authorList>
    </citation>
    <scope>IDENTIFICATION</scope>
</reference>
<dbReference type="FunFam" id="3.10.580.10:FF:000014">
    <property type="entry name" value="Cystathionine beta-synthase"/>
    <property type="match status" value="1"/>
</dbReference>
<dbReference type="GO" id="GO:0050667">
    <property type="term" value="P:homocysteine metabolic process"/>
    <property type="evidence" value="ECO:0007669"/>
    <property type="project" value="UniProtKB-ARBA"/>
</dbReference>
<dbReference type="InterPro" id="IPR046353">
    <property type="entry name" value="CBS_C"/>
</dbReference>
<evidence type="ECO:0000256" key="1">
    <source>
        <dbReference type="ARBA" id="ARBA00001933"/>
    </source>
</evidence>
<dbReference type="Pfam" id="PF00571">
    <property type="entry name" value="CBS"/>
    <property type="match status" value="1"/>
</dbReference>
<dbReference type="SUPFAM" id="SSF54631">
    <property type="entry name" value="CBS-domain pair"/>
    <property type="match status" value="1"/>
</dbReference>
<comment type="function">
    <text evidence="22">Hydro-lyase catalyzing the first step of the transsulfuration pathway, where the hydroxyl group of L-serine is displaced by L-homocysteine in a beta-replacement reaction to form L-cystathionine, the precursor of L-cysteine. This catabolic route allows the elimination of L-methionine and the toxic metabolite L-homocysteine. Also involved in the production of hydrogen sulfide, a gasotransmitter with signaling and cytoprotective effects on neurons.</text>
</comment>
<reference evidence="27" key="1">
    <citation type="submission" date="2020-07" db="EMBL/GenBank/DDBJ databases">
        <title>A long reads based de novo assembly of the rainbow trout Arlee double haploid line genome.</title>
        <authorList>
            <person name="Gao G."/>
            <person name="Palti Y."/>
        </authorList>
    </citation>
    <scope>NUCLEOTIDE SEQUENCE [LARGE SCALE GENOMIC DNA]</scope>
</reference>
<dbReference type="Proteomes" id="UP000694395">
    <property type="component" value="Chromosome 3"/>
</dbReference>
<dbReference type="FunFam" id="3.40.50.1100:FF:000118">
    <property type="entry name" value="Related to CYS4-cystathionine beta-synthase"/>
    <property type="match status" value="1"/>
</dbReference>
<keyword evidence="18 25" id="KW-0198">Cysteine biosynthesis</keyword>
<dbReference type="InterPro" id="IPR001926">
    <property type="entry name" value="TrpB-like_PALP"/>
</dbReference>
<dbReference type="GO" id="GO:0006535">
    <property type="term" value="P:cysteine biosynthetic process from serine"/>
    <property type="evidence" value="ECO:0007669"/>
    <property type="project" value="UniProtKB-UniRule"/>
</dbReference>
<dbReference type="SMART" id="SM00116">
    <property type="entry name" value="CBS"/>
    <property type="match status" value="1"/>
</dbReference>
<keyword evidence="15 25" id="KW-0663">Pyridoxal phosphate</keyword>
<dbReference type="GO" id="GO:0005634">
    <property type="term" value="C:nucleus"/>
    <property type="evidence" value="ECO:0007669"/>
    <property type="project" value="UniProtKB-SubCell"/>
</dbReference>
<dbReference type="Gene3D" id="3.40.50.1100">
    <property type="match status" value="2"/>
</dbReference>
<dbReference type="InterPro" id="IPR000644">
    <property type="entry name" value="CBS_dom"/>
</dbReference>
<dbReference type="Pfam" id="PF00291">
    <property type="entry name" value="PALP"/>
    <property type="match status" value="1"/>
</dbReference>
<evidence type="ECO:0000256" key="5">
    <source>
        <dbReference type="ARBA" id="ARBA00007103"/>
    </source>
</evidence>
<evidence type="ECO:0000256" key="16">
    <source>
        <dbReference type="ARBA" id="ARBA00023004"/>
    </source>
</evidence>
<protein>
    <recommendedName>
        <fullName evidence="21 25">Cystathionine beta-synthase</fullName>
        <ecNumber evidence="7 25">4.2.1.22</ecNumber>
    </recommendedName>
</protein>
<evidence type="ECO:0000256" key="17">
    <source>
        <dbReference type="ARBA" id="ARBA00023122"/>
    </source>
</evidence>
<keyword evidence="19 25" id="KW-0456">Lyase</keyword>
<evidence type="ECO:0000256" key="7">
    <source>
        <dbReference type="ARBA" id="ARBA00012041"/>
    </source>
</evidence>
<dbReference type="AlphaFoldDB" id="A0A8C7LQI3"/>
<evidence type="ECO:0000256" key="8">
    <source>
        <dbReference type="ARBA" id="ARBA00022490"/>
    </source>
</evidence>
<evidence type="ECO:0000256" key="4">
    <source>
        <dbReference type="ARBA" id="ARBA00005003"/>
    </source>
</evidence>
<keyword evidence="8" id="KW-0963">Cytoplasm</keyword>
<keyword evidence="28" id="KW-1185">Reference proteome</keyword>
<evidence type="ECO:0000256" key="21">
    <source>
        <dbReference type="ARBA" id="ARBA00026192"/>
    </source>
</evidence>
<gene>
    <name evidence="27" type="primary">LOC110520495</name>
</gene>
<evidence type="ECO:0000256" key="2">
    <source>
        <dbReference type="ARBA" id="ARBA00004123"/>
    </source>
</evidence>
<keyword evidence="16" id="KW-0408">Iron</keyword>
<comment type="catalytic activity">
    <reaction evidence="23 25">
        <text>L-homocysteine + L-serine = L,L-cystathionine + H2O</text>
        <dbReference type="Rhea" id="RHEA:10112"/>
        <dbReference type="ChEBI" id="CHEBI:15377"/>
        <dbReference type="ChEBI" id="CHEBI:33384"/>
        <dbReference type="ChEBI" id="CHEBI:58161"/>
        <dbReference type="ChEBI" id="CHEBI:58199"/>
        <dbReference type="EC" id="4.2.1.22"/>
    </reaction>
</comment>
<evidence type="ECO:0000256" key="9">
    <source>
        <dbReference type="ARBA" id="ARBA00022499"/>
    </source>
</evidence>
<evidence type="ECO:0000256" key="22">
    <source>
        <dbReference type="ARBA" id="ARBA00045425"/>
    </source>
</evidence>
<reference evidence="27" key="3">
    <citation type="submission" date="2025-09" db="UniProtKB">
        <authorList>
            <consortium name="Ensembl"/>
        </authorList>
    </citation>
    <scope>IDENTIFICATION</scope>
</reference>
<evidence type="ECO:0000256" key="14">
    <source>
        <dbReference type="ARBA" id="ARBA00022843"/>
    </source>
</evidence>
<keyword evidence="17 24" id="KW-0129">CBS domain</keyword>
<evidence type="ECO:0000256" key="11">
    <source>
        <dbReference type="ARBA" id="ARBA00022605"/>
    </source>
</evidence>
<evidence type="ECO:0000259" key="26">
    <source>
        <dbReference type="PROSITE" id="PS51371"/>
    </source>
</evidence>
<evidence type="ECO:0000256" key="23">
    <source>
        <dbReference type="ARBA" id="ARBA00047490"/>
    </source>
</evidence>